<dbReference type="FunFam" id="3.30.1490.30:FF:000001">
    <property type="entry name" value="DNA topoisomerase 2"/>
    <property type="match status" value="1"/>
</dbReference>
<dbReference type="PROSITE" id="PS50880">
    <property type="entry name" value="TOPRIM"/>
    <property type="match status" value="1"/>
</dbReference>
<keyword evidence="12 20" id="KW-0067">ATP-binding</keyword>
<dbReference type="InterPro" id="IPR001154">
    <property type="entry name" value="TopoII_euk"/>
</dbReference>
<proteinExistence type="inferred from homology"/>
<keyword evidence="14 19" id="KW-0799">Topoisomerase</keyword>
<keyword evidence="9" id="KW-0597">Phosphoprotein</keyword>
<comment type="caution">
    <text evidence="25">The sequence shown here is derived from an EMBL/GenBank/DDBJ whole genome shotgun (WGS) entry which is preliminary data.</text>
</comment>
<dbReference type="InterPro" id="IPR014721">
    <property type="entry name" value="Ribsml_uS5_D2-typ_fold_subgr"/>
</dbReference>
<evidence type="ECO:0000256" key="11">
    <source>
        <dbReference type="ARBA" id="ARBA00022741"/>
    </source>
</evidence>
<dbReference type="GO" id="GO:0003918">
    <property type="term" value="F:DNA topoisomerase type II (double strand cut, ATP-hydrolyzing) activity"/>
    <property type="evidence" value="ECO:0007669"/>
    <property type="project" value="UniProtKB-UniRule"/>
</dbReference>
<dbReference type="Gene3D" id="3.90.199.10">
    <property type="entry name" value="Topoisomerase II, domain 5"/>
    <property type="match status" value="1"/>
</dbReference>
<dbReference type="Pfam" id="PF00204">
    <property type="entry name" value="DNA_gyraseB"/>
    <property type="match status" value="1"/>
</dbReference>
<keyword evidence="16 19" id="KW-0413">Isomerase</keyword>
<name>A0A317WQG5_9EURO</name>
<evidence type="ECO:0000259" key="24">
    <source>
        <dbReference type="PROSITE" id="PS52040"/>
    </source>
</evidence>
<comment type="cofactor">
    <cofactor evidence="2">
        <name>Ca(2+)</name>
        <dbReference type="ChEBI" id="CHEBI:29108"/>
    </cofactor>
</comment>
<keyword evidence="13" id="KW-0460">Magnesium</keyword>
<evidence type="ECO:0000256" key="14">
    <source>
        <dbReference type="ARBA" id="ARBA00023029"/>
    </source>
</evidence>
<dbReference type="GO" id="GO:0005524">
    <property type="term" value="F:ATP binding"/>
    <property type="evidence" value="ECO:0007669"/>
    <property type="project" value="UniProtKB-UniRule"/>
</dbReference>
<evidence type="ECO:0000313" key="26">
    <source>
        <dbReference type="Proteomes" id="UP000247233"/>
    </source>
</evidence>
<dbReference type="GO" id="GO:0046872">
    <property type="term" value="F:metal ion binding"/>
    <property type="evidence" value="ECO:0007669"/>
    <property type="project" value="UniProtKB-KW"/>
</dbReference>
<dbReference type="PROSITE" id="PS00177">
    <property type="entry name" value="TOPOISOMERASE_II"/>
    <property type="match status" value="1"/>
</dbReference>
<feature type="compositionally biased region" description="Low complexity" evidence="22">
    <location>
        <begin position="1656"/>
        <end position="1676"/>
    </location>
</feature>
<dbReference type="SUPFAM" id="SSF55874">
    <property type="entry name" value="ATPase domain of HSP90 chaperone/DNA topoisomerase II/histidine kinase"/>
    <property type="match status" value="1"/>
</dbReference>
<feature type="region of interest" description="Disordered" evidence="22">
    <location>
        <begin position="1"/>
        <end position="121"/>
    </location>
</feature>
<dbReference type="Gene3D" id="3.40.50.670">
    <property type="match status" value="1"/>
</dbReference>
<dbReference type="STRING" id="1448321.A0A317WQG5"/>
<dbReference type="GO" id="GO:0005634">
    <property type="term" value="C:nucleus"/>
    <property type="evidence" value="ECO:0007669"/>
    <property type="project" value="UniProtKB-SubCell"/>
</dbReference>
<dbReference type="PRINTS" id="PR01158">
    <property type="entry name" value="TOPISMRASEII"/>
</dbReference>
<evidence type="ECO:0000256" key="12">
    <source>
        <dbReference type="ARBA" id="ARBA00022840"/>
    </source>
</evidence>
<feature type="compositionally biased region" description="Acidic residues" evidence="22">
    <location>
        <begin position="1340"/>
        <end position="1349"/>
    </location>
</feature>
<keyword evidence="15 19" id="KW-0238">DNA-binding</keyword>
<dbReference type="GO" id="GO:0000819">
    <property type="term" value="P:sister chromatid segregation"/>
    <property type="evidence" value="ECO:0007669"/>
    <property type="project" value="TreeGrafter"/>
</dbReference>
<comment type="subunit">
    <text evidence="6 20">Homodimer.</text>
</comment>
<dbReference type="CDD" id="cd16930">
    <property type="entry name" value="HATPase_TopII-like"/>
    <property type="match status" value="1"/>
</dbReference>
<feature type="compositionally biased region" description="Acidic residues" evidence="22">
    <location>
        <begin position="1613"/>
        <end position="1622"/>
    </location>
</feature>
<evidence type="ECO:0000256" key="17">
    <source>
        <dbReference type="ARBA" id="ARBA00023242"/>
    </source>
</evidence>
<feature type="active site" description="O-(5'-phospho-DNA)-tyrosine intermediate" evidence="19">
    <location>
        <position position="891"/>
    </location>
</feature>
<evidence type="ECO:0000313" key="25">
    <source>
        <dbReference type="EMBL" id="PWY88305.1"/>
    </source>
</evidence>
<feature type="region of interest" description="Disordered" evidence="22">
    <location>
        <begin position="1740"/>
        <end position="1781"/>
    </location>
</feature>
<feature type="compositionally biased region" description="Basic residues" evidence="22">
    <location>
        <begin position="1404"/>
        <end position="1416"/>
    </location>
</feature>
<dbReference type="Pfam" id="PF00521">
    <property type="entry name" value="DNA_topoisoIV"/>
    <property type="match status" value="1"/>
</dbReference>
<evidence type="ECO:0000256" key="10">
    <source>
        <dbReference type="ARBA" id="ARBA00022723"/>
    </source>
</evidence>
<feature type="region of interest" description="Disordered" evidence="22">
    <location>
        <begin position="1180"/>
        <end position="1200"/>
    </location>
</feature>
<dbReference type="OrthoDB" id="276498at2759"/>
<feature type="region of interest" description="Disordered" evidence="22">
    <location>
        <begin position="519"/>
        <end position="543"/>
    </location>
</feature>
<feature type="compositionally biased region" description="Acidic residues" evidence="22">
    <location>
        <begin position="1"/>
        <end position="16"/>
    </location>
</feature>
<dbReference type="CDD" id="cd03481">
    <property type="entry name" value="TopoIIA_Trans_ScTopoIIA"/>
    <property type="match status" value="1"/>
</dbReference>
<dbReference type="PROSITE" id="PS52040">
    <property type="entry name" value="TOPO_IIA"/>
    <property type="match status" value="1"/>
</dbReference>
<dbReference type="InterPro" id="IPR006171">
    <property type="entry name" value="TOPRIM_dom"/>
</dbReference>
<keyword evidence="26" id="KW-1185">Reference proteome</keyword>
<evidence type="ECO:0000256" key="22">
    <source>
        <dbReference type="SAM" id="MobiDB-lite"/>
    </source>
</evidence>
<reference evidence="25 26" key="1">
    <citation type="submission" date="2016-12" db="EMBL/GenBank/DDBJ databases">
        <title>The genomes of Aspergillus section Nigri reveals drivers in fungal speciation.</title>
        <authorList>
            <consortium name="DOE Joint Genome Institute"/>
            <person name="Vesth T.C."/>
            <person name="Nybo J."/>
            <person name="Theobald S."/>
            <person name="Brandl J."/>
            <person name="Frisvad J.C."/>
            <person name="Nielsen K.F."/>
            <person name="Lyhne E.K."/>
            <person name="Kogle M.E."/>
            <person name="Kuo A."/>
            <person name="Riley R."/>
            <person name="Clum A."/>
            <person name="Nolan M."/>
            <person name="Lipzen A."/>
            <person name="Salamov A."/>
            <person name="Henrissat B."/>
            <person name="Wiebenga A."/>
            <person name="De Vries R.P."/>
            <person name="Grigoriev I.V."/>
            <person name="Mortensen U.H."/>
            <person name="Andersen M.R."/>
            <person name="Baker S.E."/>
        </authorList>
    </citation>
    <scope>NUCLEOTIDE SEQUENCE [LARGE SCALE GENOMIC DNA]</scope>
    <source>
        <strain evidence="25 26">CBS 117.55</strain>
    </source>
</reference>
<keyword evidence="10" id="KW-0479">Metal-binding</keyword>
<dbReference type="EMBL" id="MSFL01000005">
    <property type="protein sequence ID" value="PWY88305.1"/>
    <property type="molecule type" value="Genomic_DNA"/>
</dbReference>
<evidence type="ECO:0000256" key="1">
    <source>
        <dbReference type="ARBA" id="ARBA00000185"/>
    </source>
</evidence>
<dbReference type="FunFam" id="1.10.268.10:FF:000003">
    <property type="entry name" value="DNA topoisomerase 2"/>
    <property type="match status" value="1"/>
</dbReference>
<dbReference type="InterPro" id="IPR050634">
    <property type="entry name" value="DNA_Topoisomerase_II"/>
</dbReference>
<dbReference type="InterPro" id="IPR031660">
    <property type="entry name" value="TOPRIM_C"/>
</dbReference>
<feature type="compositionally biased region" description="Acidic residues" evidence="22">
    <location>
        <begin position="1457"/>
        <end position="1466"/>
    </location>
</feature>
<dbReference type="InterPro" id="IPR020568">
    <property type="entry name" value="Ribosomal_Su5_D2-typ_SF"/>
</dbReference>
<dbReference type="InterPro" id="IPR013758">
    <property type="entry name" value="Topo_IIA_A/C_ab"/>
</dbReference>
<evidence type="ECO:0000256" key="19">
    <source>
        <dbReference type="PROSITE-ProRule" id="PRU01384"/>
    </source>
</evidence>
<dbReference type="SMART" id="SM00434">
    <property type="entry name" value="TOP4c"/>
    <property type="match status" value="1"/>
</dbReference>
<dbReference type="RefSeq" id="XP_025401841.1">
    <property type="nucleotide sequence ID" value="XM_025538423.1"/>
</dbReference>
<dbReference type="PANTHER" id="PTHR10169">
    <property type="entry name" value="DNA TOPOISOMERASE/GYRASE"/>
    <property type="match status" value="1"/>
</dbReference>
<comment type="subcellular location">
    <subcellularLocation>
        <location evidence="4">Nucleus</location>
    </subcellularLocation>
</comment>
<keyword evidence="17" id="KW-0539">Nucleus</keyword>
<evidence type="ECO:0000256" key="7">
    <source>
        <dbReference type="ARBA" id="ARBA00012895"/>
    </source>
</evidence>
<accession>A0A317WQG5</accession>
<gene>
    <name evidence="25" type="ORF">BO70DRAFT_178864</name>
</gene>
<dbReference type="Gene3D" id="3.30.565.10">
    <property type="entry name" value="Histidine kinase-like ATPase, C-terminal domain"/>
    <property type="match status" value="1"/>
</dbReference>
<feature type="compositionally biased region" description="Low complexity" evidence="22">
    <location>
        <begin position="1556"/>
        <end position="1573"/>
    </location>
</feature>
<evidence type="ECO:0000256" key="9">
    <source>
        <dbReference type="ARBA" id="ARBA00022553"/>
    </source>
</evidence>
<dbReference type="FunFam" id="3.90.199.10:FF:000002">
    <property type="entry name" value="DNA topoisomerase 2"/>
    <property type="match status" value="1"/>
</dbReference>
<dbReference type="SMART" id="SM00387">
    <property type="entry name" value="HATPase_c"/>
    <property type="match status" value="1"/>
</dbReference>
<comment type="similarity">
    <text evidence="5 20">Belongs to the type II topoisomerase family.</text>
</comment>
<comment type="catalytic activity">
    <reaction evidence="1 19 20">
        <text>ATP-dependent breakage, passage and rejoining of double-stranded DNA.</text>
        <dbReference type="EC" id="5.6.2.2"/>
    </reaction>
</comment>
<feature type="coiled-coil region" evidence="21">
    <location>
        <begin position="1111"/>
        <end position="1142"/>
    </location>
</feature>
<dbReference type="Gene3D" id="1.10.268.10">
    <property type="entry name" value="Topoisomerase, domain 3"/>
    <property type="match status" value="1"/>
</dbReference>
<feature type="compositionally biased region" description="Acidic residues" evidence="22">
    <location>
        <begin position="1764"/>
        <end position="1781"/>
    </location>
</feature>
<dbReference type="PRINTS" id="PR00418">
    <property type="entry name" value="TPI2FAMILY"/>
</dbReference>
<dbReference type="InterPro" id="IPR013760">
    <property type="entry name" value="Topo_IIA-like_dom_sf"/>
</dbReference>
<dbReference type="Pfam" id="PF01751">
    <property type="entry name" value="Toprim"/>
    <property type="match status" value="1"/>
</dbReference>
<protein>
    <recommendedName>
        <fullName evidence="8 20">DNA topoisomerase 2</fullName>
        <ecNumber evidence="7 20">5.6.2.2</ecNumber>
    </recommendedName>
</protein>
<feature type="domain" description="Topo IIA-type catalytic" evidence="24">
    <location>
        <begin position="801"/>
        <end position="1251"/>
    </location>
</feature>
<comment type="cofactor">
    <cofactor evidence="3">
        <name>Mg(2+)</name>
        <dbReference type="ChEBI" id="CHEBI:18420"/>
    </cofactor>
</comment>
<evidence type="ECO:0000256" key="21">
    <source>
        <dbReference type="SAM" id="Coils"/>
    </source>
</evidence>
<keyword evidence="11 20" id="KW-0547">Nucleotide-binding</keyword>
<evidence type="ECO:0000256" key="20">
    <source>
        <dbReference type="RuleBase" id="RU362094"/>
    </source>
</evidence>
<feature type="domain" description="Toprim" evidence="23">
    <location>
        <begin position="550"/>
        <end position="664"/>
    </location>
</feature>
<comment type="function">
    <text evidence="18 20">Control of topological states of DNA by transient breakage and subsequent rejoining of DNA strands. Topoisomerase II makes double-strand breaks.</text>
</comment>
<keyword evidence="21" id="KW-0175">Coiled coil</keyword>
<evidence type="ECO:0000256" key="2">
    <source>
        <dbReference type="ARBA" id="ARBA00001913"/>
    </source>
</evidence>
<feature type="compositionally biased region" description="Acidic residues" evidence="22">
    <location>
        <begin position="1183"/>
        <end position="1196"/>
    </location>
</feature>
<evidence type="ECO:0000256" key="6">
    <source>
        <dbReference type="ARBA" id="ARBA00011738"/>
    </source>
</evidence>
<evidence type="ECO:0000256" key="13">
    <source>
        <dbReference type="ARBA" id="ARBA00022842"/>
    </source>
</evidence>
<dbReference type="PANTHER" id="PTHR10169:SF38">
    <property type="entry name" value="DNA TOPOISOMERASE 2"/>
    <property type="match status" value="1"/>
</dbReference>
<evidence type="ECO:0000256" key="18">
    <source>
        <dbReference type="ARBA" id="ARBA00053943"/>
    </source>
</evidence>
<feature type="compositionally biased region" description="Low complexity" evidence="22">
    <location>
        <begin position="1625"/>
        <end position="1640"/>
    </location>
</feature>
<dbReference type="GO" id="GO:0003677">
    <property type="term" value="F:DNA binding"/>
    <property type="evidence" value="ECO:0007669"/>
    <property type="project" value="UniProtKB-UniRule"/>
</dbReference>
<evidence type="ECO:0000256" key="3">
    <source>
        <dbReference type="ARBA" id="ARBA00001946"/>
    </source>
</evidence>
<feature type="region of interest" description="Disordered" evidence="22">
    <location>
        <begin position="1272"/>
        <end position="1723"/>
    </location>
</feature>
<dbReference type="GO" id="GO:0000712">
    <property type="term" value="P:resolution of meiotic recombination intermediates"/>
    <property type="evidence" value="ECO:0007669"/>
    <property type="project" value="TreeGrafter"/>
</dbReference>
<dbReference type="Pfam" id="PF02518">
    <property type="entry name" value="HATPase_c"/>
    <property type="match status" value="1"/>
</dbReference>
<dbReference type="GO" id="GO:0006265">
    <property type="term" value="P:DNA topological change"/>
    <property type="evidence" value="ECO:0007669"/>
    <property type="project" value="UniProtKB-UniRule"/>
</dbReference>
<evidence type="ECO:0000256" key="8">
    <source>
        <dbReference type="ARBA" id="ARBA00019635"/>
    </source>
</evidence>
<dbReference type="SMART" id="SM00433">
    <property type="entry name" value="TOP2c"/>
    <property type="match status" value="1"/>
</dbReference>
<dbReference type="InterPro" id="IPR034157">
    <property type="entry name" value="TOPRIM_TopoII"/>
</dbReference>
<dbReference type="EC" id="5.6.2.2" evidence="7 20"/>
<evidence type="ECO:0000259" key="23">
    <source>
        <dbReference type="PROSITE" id="PS50880"/>
    </source>
</evidence>
<dbReference type="InterPro" id="IPR036890">
    <property type="entry name" value="HATPase_C_sf"/>
</dbReference>
<dbReference type="FunFam" id="3.30.1360.40:FF:000003">
    <property type="entry name" value="DNA topoisomerase 2"/>
    <property type="match status" value="1"/>
</dbReference>
<dbReference type="Gene3D" id="3.30.230.10">
    <property type="match status" value="1"/>
</dbReference>
<dbReference type="CDD" id="cd00187">
    <property type="entry name" value="TOP4c"/>
    <property type="match status" value="1"/>
</dbReference>
<dbReference type="InterPro" id="IPR002205">
    <property type="entry name" value="Topo_IIA_dom_A"/>
</dbReference>
<feature type="compositionally biased region" description="Polar residues" evidence="22">
    <location>
        <begin position="1482"/>
        <end position="1496"/>
    </location>
</feature>
<organism evidence="25 26">
    <name type="scientific">Aspergillus heteromorphus CBS 117.55</name>
    <dbReference type="NCBI Taxonomy" id="1448321"/>
    <lineage>
        <taxon>Eukaryota</taxon>
        <taxon>Fungi</taxon>
        <taxon>Dikarya</taxon>
        <taxon>Ascomycota</taxon>
        <taxon>Pezizomycotina</taxon>
        <taxon>Eurotiomycetes</taxon>
        <taxon>Eurotiomycetidae</taxon>
        <taxon>Eurotiales</taxon>
        <taxon>Aspergillaceae</taxon>
        <taxon>Aspergillus</taxon>
        <taxon>Aspergillus subgen. Circumdati</taxon>
    </lineage>
</organism>
<feature type="compositionally biased region" description="Low complexity" evidence="22">
    <location>
        <begin position="1587"/>
        <end position="1608"/>
    </location>
</feature>
<sequence length="1781" mass="198334">MDDSMVESAFEDEDVSDFLPEPAPKPKAKAAPKKKLTQTKLTAKPTAKAASKKRAKPDTDDEIDDGDDNISGDDSVLSHTPPKKAKKAAAPAKKAGSKPLADLENESFGKDGSVEPAKGTDVSEKYQKLTQLEHIIKRPDTYIGSIERTLQQMWVYSSETEGMEFREVSYVPGLYKIFDEIVVNAADNKQNDAGMDEIRVTVDRESGVISVWNNGRGIPIEMHSKEKIYVPELIFGHLLTSSNYDDTQQKVTGGRNGFGAKLCNVFSTEFSIETQDSRQKKKYRQTWTDNMTKMGKAKITEAKGDDYTKVTFKPDYAKFGMDGMDDDFEALVKRRVYDLAGTAKVAVKLNGTRVPIRNFRKYMEMYTKAIRKERGDNGPAAKDEIITCSPDPHWEIGFAVSDGSFQQVSFVNSIATTSGGSHVNYIADQICNKLADQVKKKNKNGATLKTAQIRNHIFIFVNALVVNPAFTSQTKEQLTTKQSQFGSKCVLEEDFYKKVLKTEVMSNILHFAQQKADQMLKKTDGGRRSRMNNPKLTDANKAGTKDGHHCTLILTEGDSAKGLAMAGRAVVGPDLFGVFPLRGKLLNVRDASFDQISKNAEIQNIKNFLGLQHKKEYTETRGLRYGHLMIMTDQDHDGSHIKGLLINFLQAQFPSLLKIPEFLIEFITPIVKIWKGDPKNPTKQRSFFTMPEYEAWREDHKDERGWDHKYYKGLGTSTTEDAQVYFRDLDRHLKEFHTMQDNEAELIELAFSKKKADERKEWLRQFKPGTFLDHSVEKITYTDFINKELILFSMADNIRSIPSVVDGLKPGQRKVLYTCFRRNLKKDMKVVELAGHVSGMTAYQHGDTSLQQTIVGLAQTFVGSNNINCLEPSGNFGSRLQGGSDCASARYIYTRLSPFARRIFQTADEPLLTYNEDDGKKIEPEVYMPVVPMILVNGADGIGTGWSSSIPNYNPEDIVDNLNRLMDGEELKPMQPWFRGFTGEVTAIGGDRFKFSGIIKETGEKEVEITELPIRTWTQDFKDKLEDIIKAEKTPSFIKDYRDYNTHTKVHFVIQMDEKHMKSAVTDGLEEKFKLTKTIATTNLVAFDPEGRITKYATVDDILKEFFHLRLKFYERRKQHQLNELQKELEKLSNQARFVQMIIDGELVVSKKKKTVLVVELKEKGFKPFPKVAEAHKAGEMEPAMEDEEEDPETSPDTENLSNAYDYLLGMAIWSLTQERVERLRRQIGEKEVDIDTLIKLSKEDIWKKDLEDFINEWRFQLEDEARRMRKVQNMGRRTSAKLMTTTGRGGGRKRKVADDDDEDFGVPKTKRGPKKAEPKGTLHNFLKKPSPKPAVKDGDSDDDFDFDMEVMPKKSRGSAKPTPQPKEEETADSDVEIVPKKSRAAPKSKAKEEDTDASEVKPAPKRGRAAAKPKAKSADDDMDDDDFMEIAKAQAAEAAPPTSRARKPAKYTMSDSESDNGDDLLGDVSKMVKGIGGTAGGSTSDRQLFSERSQIGGSSGLPTSSKPSKPSPDFDADETDYSKLVPQSSPRRSLHVKSKDTKVLDDSEDEEEPVKPAASKAKPAARGKAAAKVFEFSDEDEEEPVKPAATKAKPAARGKAAAAKPAANVFEFSDDDEEEEEPVKPAATKAKPAARGKAASTVLDDSDIEEEEPVKPAATKAKPAARGKAAAAKPAPKARGRPKKDAVSAVAAEKPAALSPAAKAYASKQAKTTAANKKKQLADDLSDDDIDAMANDILDSPAAATTSRPARRTATAQKKTYVIDDDSEGDSGDDFEEDSE</sequence>
<dbReference type="CDD" id="cd03365">
    <property type="entry name" value="TOPRIM_TopoIIA"/>
    <property type="match status" value="1"/>
</dbReference>
<dbReference type="FunFam" id="3.30.230.10:FF:000008">
    <property type="entry name" value="DNA topoisomerase 2"/>
    <property type="match status" value="1"/>
</dbReference>
<feature type="compositionally biased region" description="Basic residues" evidence="22">
    <location>
        <begin position="26"/>
        <end position="37"/>
    </location>
</feature>
<dbReference type="SUPFAM" id="SSF56719">
    <property type="entry name" value="Type II DNA topoisomerase"/>
    <property type="match status" value="1"/>
</dbReference>
<dbReference type="InterPro" id="IPR013757">
    <property type="entry name" value="Topo_IIA_A_a_sf"/>
</dbReference>
<feature type="compositionally biased region" description="Acidic residues" evidence="22">
    <location>
        <begin position="59"/>
        <end position="71"/>
    </location>
</feature>
<dbReference type="GeneID" id="37060660"/>
<dbReference type="InterPro" id="IPR013759">
    <property type="entry name" value="Topo_IIA_B_C"/>
</dbReference>
<feature type="compositionally biased region" description="Low complexity" evidence="22">
    <location>
        <begin position="1688"/>
        <end position="1716"/>
    </location>
</feature>
<dbReference type="FunFam" id="3.40.50.670:FF:000001">
    <property type="entry name" value="DNA topoisomerase 2"/>
    <property type="match status" value="2"/>
</dbReference>
<evidence type="ECO:0000256" key="15">
    <source>
        <dbReference type="ARBA" id="ARBA00023125"/>
    </source>
</evidence>
<evidence type="ECO:0000256" key="5">
    <source>
        <dbReference type="ARBA" id="ARBA00011080"/>
    </source>
</evidence>
<dbReference type="InterPro" id="IPR001241">
    <property type="entry name" value="Topo_IIA"/>
</dbReference>
<dbReference type="Proteomes" id="UP000247233">
    <property type="component" value="Unassembled WGS sequence"/>
</dbReference>
<dbReference type="FunFam" id="3.30.565.10:FF:000004">
    <property type="entry name" value="DNA topoisomerase 2"/>
    <property type="match status" value="1"/>
</dbReference>
<feature type="compositionally biased region" description="Low complexity" evidence="22">
    <location>
        <begin position="38"/>
        <end position="49"/>
    </location>
</feature>
<dbReference type="Gene3D" id="3.30.1360.40">
    <property type="match status" value="1"/>
</dbReference>
<dbReference type="VEuPathDB" id="FungiDB:BO70DRAFT_178864"/>
<feature type="compositionally biased region" description="Low complexity" evidence="22">
    <location>
        <begin position="1740"/>
        <end position="1757"/>
    </location>
</feature>
<dbReference type="InterPro" id="IPR003594">
    <property type="entry name" value="HATPase_dom"/>
</dbReference>
<dbReference type="SUPFAM" id="SSF54211">
    <property type="entry name" value="Ribosomal protein S5 domain 2-like"/>
    <property type="match status" value="1"/>
</dbReference>
<evidence type="ECO:0000256" key="16">
    <source>
        <dbReference type="ARBA" id="ARBA00023235"/>
    </source>
</evidence>
<dbReference type="Pfam" id="PF16898">
    <property type="entry name" value="TOPRIM_C"/>
    <property type="match status" value="1"/>
</dbReference>
<dbReference type="InterPro" id="IPR013506">
    <property type="entry name" value="Topo_IIA_bsu_dom2"/>
</dbReference>
<evidence type="ECO:0000256" key="4">
    <source>
        <dbReference type="ARBA" id="ARBA00004123"/>
    </source>
</evidence>
<dbReference type="Gene3D" id="3.30.1490.30">
    <property type="match status" value="1"/>
</dbReference>
<dbReference type="InterPro" id="IPR018522">
    <property type="entry name" value="TopoIIA_CS"/>
</dbReference>